<dbReference type="PaxDb" id="39947-A0A0N7KSF7"/>
<dbReference type="EMBL" id="AP014967">
    <property type="protein sequence ID" value="BAT12690.1"/>
    <property type="molecule type" value="Genomic_DNA"/>
</dbReference>
<organism evidence="1 2">
    <name type="scientific">Oryza sativa subsp. japonica</name>
    <name type="common">Rice</name>
    <dbReference type="NCBI Taxonomy" id="39947"/>
    <lineage>
        <taxon>Eukaryota</taxon>
        <taxon>Viridiplantae</taxon>
        <taxon>Streptophyta</taxon>
        <taxon>Embryophyta</taxon>
        <taxon>Tracheophyta</taxon>
        <taxon>Spermatophyta</taxon>
        <taxon>Magnoliopsida</taxon>
        <taxon>Liliopsida</taxon>
        <taxon>Poales</taxon>
        <taxon>Poaceae</taxon>
        <taxon>BOP clade</taxon>
        <taxon>Oryzoideae</taxon>
        <taxon>Oryzeae</taxon>
        <taxon>Oryzinae</taxon>
        <taxon>Oryza</taxon>
        <taxon>Oryza sativa</taxon>
    </lineage>
</organism>
<proteinExistence type="predicted"/>
<dbReference type="SMR" id="A0A0N7KSF7"/>
<sequence length="101" mass="11354">MAKQRANKVQDGHNGQALFFLLPLPCTYLFPSPSPKINATLRPSFFQCHLEWGYRPLANDEQEKRILALLMLMSRLPGDCPSSCLLVSPPLMMEPLLGVSR</sequence>
<reference evidence="1 2" key="2">
    <citation type="journal article" date="2013" name="Plant Cell Physiol.">
        <title>Rice Annotation Project Database (RAP-DB): an integrative and interactive database for rice genomics.</title>
        <authorList>
            <person name="Sakai H."/>
            <person name="Lee S.S."/>
            <person name="Tanaka T."/>
            <person name="Numa H."/>
            <person name="Kim J."/>
            <person name="Kawahara Y."/>
            <person name="Wakimoto H."/>
            <person name="Yang C.C."/>
            <person name="Iwamoto M."/>
            <person name="Abe T."/>
            <person name="Yamada Y."/>
            <person name="Muto A."/>
            <person name="Inokuchi H."/>
            <person name="Ikemura T."/>
            <person name="Matsumoto T."/>
            <person name="Sasaki T."/>
            <person name="Itoh T."/>
        </authorList>
    </citation>
    <scope>NUCLEOTIDE SEQUENCE [LARGE SCALE GENOMIC DNA]</scope>
    <source>
        <strain evidence="2">cv. Nipponbare</strain>
    </source>
</reference>
<dbReference type="InParanoid" id="A0A0N7KSF7"/>
<reference evidence="2" key="1">
    <citation type="journal article" date="2005" name="Nature">
        <title>The map-based sequence of the rice genome.</title>
        <authorList>
            <consortium name="International rice genome sequencing project (IRGSP)"/>
            <person name="Matsumoto T."/>
            <person name="Wu J."/>
            <person name="Kanamori H."/>
            <person name="Katayose Y."/>
            <person name="Fujisawa M."/>
            <person name="Namiki N."/>
            <person name="Mizuno H."/>
            <person name="Yamamoto K."/>
            <person name="Antonio B.A."/>
            <person name="Baba T."/>
            <person name="Sakata K."/>
            <person name="Nagamura Y."/>
            <person name="Aoki H."/>
            <person name="Arikawa K."/>
            <person name="Arita K."/>
            <person name="Bito T."/>
            <person name="Chiden Y."/>
            <person name="Fujitsuka N."/>
            <person name="Fukunaka R."/>
            <person name="Hamada M."/>
            <person name="Harada C."/>
            <person name="Hayashi A."/>
            <person name="Hijishita S."/>
            <person name="Honda M."/>
            <person name="Hosokawa S."/>
            <person name="Ichikawa Y."/>
            <person name="Idonuma A."/>
            <person name="Iijima M."/>
            <person name="Ikeda M."/>
            <person name="Ikeno M."/>
            <person name="Ito K."/>
            <person name="Ito S."/>
            <person name="Ito T."/>
            <person name="Ito Y."/>
            <person name="Ito Y."/>
            <person name="Iwabuchi A."/>
            <person name="Kamiya K."/>
            <person name="Karasawa W."/>
            <person name="Kurita K."/>
            <person name="Katagiri S."/>
            <person name="Kikuta A."/>
            <person name="Kobayashi H."/>
            <person name="Kobayashi N."/>
            <person name="Machita K."/>
            <person name="Maehara T."/>
            <person name="Masukawa M."/>
            <person name="Mizubayashi T."/>
            <person name="Mukai Y."/>
            <person name="Nagasaki H."/>
            <person name="Nagata Y."/>
            <person name="Naito S."/>
            <person name="Nakashima M."/>
            <person name="Nakama Y."/>
            <person name="Nakamichi Y."/>
            <person name="Nakamura M."/>
            <person name="Meguro A."/>
            <person name="Negishi M."/>
            <person name="Ohta I."/>
            <person name="Ohta T."/>
            <person name="Okamoto M."/>
            <person name="Ono N."/>
            <person name="Saji S."/>
            <person name="Sakaguchi M."/>
            <person name="Sakai K."/>
            <person name="Shibata M."/>
            <person name="Shimokawa T."/>
            <person name="Song J."/>
            <person name="Takazaki Y."/>
            <person name="Terasawa K."/>
            <person name="Tsugane M."/>
            <person name="Tsuji K."/>
            <person name="Ueda S."/>
            <person name="Waki K."/>
            <person name="Yamagata H."/>
            <person name="Yamamoto M."/>
            <person name="Yamamoto S."/>
            <person name="Yamane H."/>
            <person name="Yoshiki S."/>
            <person name="Yoshihara R."/>
            <person name="Yukawa K."/>
            <person name="Zhong H."/>
            <person name="Yano M."/>
            <person name="Yuan Q."/>
            <person name="Ouyang S."/>
            <person name="Liu J."/>
            <person name="Jones K.M."/>
            <person name="Gansberger K."/>
            <person name="Moffat K."/>
            <person name="Hill J."/>
            <person name="Bera J."/>
            <person name="Fadrosh D."/>
            <person name="Jin S."/>
            <person name="Johri S."/>
            <person name="Kim M."/>
            <person name="Overton L."/>
            <person name="Reardon M."/>
            <person name="Tsitrin T."/>
            <person name="Vuong H."/>
            <person name="Weaver B."/>
            <person name="Ciecko A."/>
            <person name="Tallon L."/>
            <person name="Jackson J."/>
            <person name="Pai G."/>
            <person name="Aken S.V."/>
            <person name="Utterback T."/>
            <person name="Reidmuller S."/>
            <person name="Feldblyum T."/>
            <person name="Hsiao J."/>
            <person name="Zismann V."/>
            <person name="Iobst S."/>
            <person name="de Vazeille A.R."/>
            <person name="Buell C.R."/>
            <person name="Ying K."/>
            <person name="Li Y."/>
            <person name="Lu T."/>
            <person name="Huang Y."/>
            <person name="Zhao Q."/>
            <person name="Feng Q."/>
            <person name="Zhang L."/>
            <person name="Zhu J."/>
            <person name="Weng Q."/>
            <person name="Mu J."/>
            <person name="Lu Y."/>
            <person name="Fan D."/>
            <person name="Liu Y."/>
            <person name="Guan J."/>
            <person name="Zhang Y."/>
            <person name="Yu S."/>
            <person name="Liu X."/>
            <person name="Zhang Y."/>
            <person name="Hong G."/>
            <person name="Han B."/>
            <person name="Choisne N."/>
            <person name="Demange N."/>
            <person name="Orjeda G."/>
            <person name="Samain S."/>
            <person name="Cattolico L."/>
            <person name="Pelletier E."/>
            <person name="Couloux A."/>
            <person name="Segurens B."/>
            <person name="Wincker P."/>
            <person name="D'Hont A."/>
            <person name="Scarpelli C."/>
            <person name="Weissenbach J."/>
            <person name="Salanoubat M."/>
            <person name="Quetier F."/>
            <person name="Yu Y."/>
            <person name="Kim H.R."/>
            <person name="Rambo T."/>
            <person name="Currie J."/>
            <person name="Collura K."/>
            <person name="Luo M."/>
            <person name="Yang T."/>
            <person name="Ammiraju J.S.S."/>
            <person name="Engler F."/>
            <person name="Soderlund C."/>
            <person name="Wing R.A."/>
            <person name="Palmer L.E."/>
            <person name="de la Bastide M."/>
            <person name="Spiegel L."/>
            <person name="Nascimento L."/>
            <person name="Zutavern T."/>
            <person name="O'Shaughnessy A."/>
            <person name="Dike S."/>
            <person name="Dedhia N."/>
            <person name="Preston R."/>
            <person name="Balija V."/>
            <person name="McCombie W.R."/>
            <person name="Chow T."/>
            <person name="Chen H."/>
            <person name="Chung M."/>
            <person name="Chen C."/>
            <person name="Shaw J."/>
            <person name="Wu H."/>
            <person name="Hsiao K."/>
            <person name="Chao Y."/>
            <person name="Chu M."/>
            <person name="Cheng C."/>
            <person name="Hour A."/>
            <person name="Lee P."/>
            <person name="Lin S."/>
            <person name="Lin Y."/>
            <person name="Liou J."/>
            <person name="Liu S."/>
            <person name="Hsing Y."/>
            <person name="Raghuvanshi S."/>
            <person name="Mohanty A."/>
            <person name="Bharti A.K."/>
            <person name="Gaur A."/>
            <person name="Gupta V."/>
            <person name="Kumar D."/>
            <person name="Ravi V."/>
            <person name="Vij S."/>
            <person name="Kapur A."/>
            <person name="Khurana P."/>
            <person name="Khurana P."/>
            <person name="Khurana J.P."/>
            <person name="Tyagi A.K."/>
            <person name="Gaikwad K."/>
            <person name="Singh A."/>
            <person name="Dalal V."/>
            <person name="Srivastava S."/>
            <person name="Dixit A."/>
            <person name="Pal A.K."/>
            <person name="Ghazi I.A."/>
            <person name="Yadav M."/>
            <person name="Pandit A."/>
            <person name="Bhargava A."/>
            <person name="Sureshbabu K."/>
            <person name="Batra K."/>
            <person name="Sharma T.R."/>
            <person name="Mohapatra T."/>
            <person name="Singh N.K."/>
            <person name="Messing J."/>
            <person name="Nelson A.B."/>
            <person name="Fuks G."/>
            <person name="Kavchok S."/>
            <person name="Keizer G."/>
            <person name="Linton E."/>
            <person name="Llaca V."/>
            <person name="Song R."/>
            <person name="Tanyolac B."/>
            <person name="Young S."/>
            <person name="Ho-Il K."/>
            <person name="Hahn J.H."/>
            <person name="Sangsakoo G."/>
            <person name="Vanavichit A."/>
            <person name="de Mattos Luiz.A.T."/>
            <person name="Zimmer P.D."/>
            <person name="Malone G."/>
            <person name="Dellagostin O."/>
            <person name="de Oliveira A.C."/>
            <person name="Bevan M."/>
            <person name="Bancroft I."/>
            <person name="Minx P."/>
            <person name="Cordum H."/>
            <person name="Wilson R."/>
            <person name="Cheng Z."/>
            <person name="Jin W."/>
            <person name="Jiang J."/>
            <person name="Leong S.A."/>
            <person name="Iwama H."/>
            <person name="Gojobori T."/>
            <person name="Itoh T."/>
            <person name="Niimura Y."/>
            <person name="Fujii Y."/>
            <person name="Habara T."/>
            <person name="Sakai H."/>
            <person name="Sato Y."/>
            <person name="Wilson G."/>
            <person name="Kumar K."/>
            <person name="McCouch S."/>
            <person name="Juretic N."/>
            <person name="Hoen D."/>
            <person name="Wright S."/>
            <person name="Bruskiewich R."/>
            <person name="Bureau T."/>
            <person name="Miyao A."/>
            <person name="Hirochika H."/>
            <person name="Nishikawa T."/>
            <person name="Kadowaki K."/>
            <person name="Sugiura M."/>
            <person name="Burr B."/>
            <person name="Sasaki T."/>
        </authorList>
    </citation>
    <scope>NUCLEOTIDE SEQUENCE [LARGE SCALE GENOMIC DNA]</scope>
    <source>
        <strain evidence="2">cv. Nipponbare</strain>
    </source>
</reference>
<reference evidence="1 2" key="3">
    <citation type="journal article" date="2013" name="Rice">
        <title>Improvement of the Oryza sativa Nipponbare reference genome using next generation sequence and optical map data.</title>
        <authorList>
            <person name="Kawahara Y."/>
            <person name="de la Bastide M."/>
            <person name="Hamilton J.P."/>
            <person name="Kanamori H."/>
            <person name="McCombie W.R."/>
            <person name="Ouyang S."/>
            <person name="Schwartz D.C."/>
            <person name="Tanaka T."/>
            <person name="Wu J."/>
            <person name="Zhou S."/>
            <person name="Childs K.L."/>
            <person name="Davidson R.M."/>
            <person name="Lin H."/>
            <person name="Quesada-Ocampo L."/>
            <person name="Vaillancourt B."/>
            <person name="Sakai H."/>
            <person name="Lee S.S."/>
            <person name="Kim J."/>
            <person name="Numa H."/>
            <person name="Itoh T."/>
            <person name="Buell C.R."/>
            <person name="Matsumoto T."/>
        </authorList>
    </citation>
    <scope>NUCLEOTIDE SEQUENCE [LARGE SCALE GENOMIC DNA]</scope>
    <source>
        <strain evidence="2">cv. Nipponbare</strain>
    </source>
</reference>
<name>A0A0N7KSF7_ORYSJ</name>
<evidence type="ECO:0000313" key="2">
    <source>
        <dbReference type="Proteomes" id="UP000059680"/>
    </source>
</evidence>
<accession>A0A0N7KSF7</accession>
<gene>
    <name evidence="1" type="ordered locus">Os11g0148900</name>
    <name evidence="1" type="ORF">OSNPB_110148900</name>
</gene>
<dbReference type="Proteomes" id="UP000059680">
    <property type="component" value="Chromosome 11"/>
</dbReference>
<protein>
    <submittedName>
        <fullName evidence="1">Os11g0148900 protein</fullName>
    </submittedName>
</protein>
<dbReference type="AlphaFoldDB" id="A0A0N7KSF7"/>
<evidence type="ECO:0000313" key="1">
    <source>
        <dbReference type="EMBL" id="BAT12690.1"/>
    </source>
</evidence>
<keyword evidence="2" id="KW-1185">Reference proteome</keyword>